<feature type="compositionally biased region" description="Low complexity" evidence="1">
    <location>
        <begin position="139"/>
        <end position="172"/>
    </location>
</feature>
<sequence>MILGYRVRDGRSRPLRLFSLGAGLLAGFVAFALLVEGGRNPEPYVYSPVDYQPHSDLANIYPYTKDGKPLKDVLLYDQHGNPIQLDYQQHGYEQIPSTAPRIPNSYPLPICASDLYQEEARLIPRCSASDPGTFPAEAPVPDLPTAAPAAPSDPSDSSRPSAPSRPDASESSTPAPTDTPKPPSASPESSPTE</sequence>
<dbReference type="EMBL" id="BAAAHH010000013">
    <property type="protein sequence ID" value="GAA0953405.1"/>
    <property type="molecule type" value="Genomic_DNA"/>
</dbReference>
<keyword evidence="3" id="KW-1185">Reference proteome</keyword>
<reference evidence="2 3" key="1">
    <citation type="journal article" date="2019" name="Int. J. Syst. Evol. Microbiol.">
        <title>The Global Catalogue of Microorganisms (GCM) 10K type strain sequencing project: providing services to taxonomists for standard genome sequencing and annotation.</title>
        <authorList>
            <consortium name="The Broad Institute Genomics Platform"/>
            <consortium name="The Broad Institute Genome Sequencing Center for Infectious Disease"/>
            <person name="Wu L."/>
            <person name="Ma J."/>
        </authorList>
    </citation>
    <scope>NUCLEOTIDE SEQUENCE [LARGE SCALE GENOMIC DNA]</scope>
    <source>
        <strain evidence="2 3">JCM 10696</strain>
    </source>
</reference>
<evidence type="ECO:0000313" key="3">
    <source>
        <dbReference type="Proteomes" id="UP001500665"/>
    </source>
</evidence>
<gene>
    <name evidence="2" type="ORF">GCM10009550_35340</name>
</gene>
<comment type="caution">
    <text evidence="2">The sequence shown here is derived from an EMBL/GenBank/DDBJ whole genome shotgun (WGS) entry which is preliminary data.</text>
</comment>
<name>A0ABN1RAE1_9ACTN</name>
<organism evidence="2 3">
    <name type="scientific">Actinocorallia libanotica</name>
    <dbReference type="NCBI Taxonomy" id="46162"/>
    <lineage>
        <taxon>Bacteria</taxon>
        <taxon>Bacillati</taxon>
        <taxon>Actinomycetota</taxon>
        <taxon>Actinomycetes</taxon>
        <taxon>Streptosporangiales</taxon>
        <taxon>Thermomonosporaceae</taxon>
        <taxon>Actinocorallia</taxon>
    </lineage>
</organism>
<accession>A0ABN1RAE1</accession>
<evidence type="ECO:0000256" key="1">
    <source>
        <dbReference type="SAM" id="MobiDB-lite"/>
    </source>
</evidence>
<evidence type="ECO:0000313" key="2">
    <source>
        <dbReference type="EMBL" id="GAA0953405.1"/>
    </source>
</evidence>
<feature type="region of interest" description="Disordered" evidence="1">
    <location>
        <begin position="132"/>
        <end position="193"/>
    </location>
</feature>
<proteinExistence type="predicted"/>
<dbReference type="Proteomes" id="UP001500665">
    <property type="component" value="Unassembled WGS sequence"/>
</dbReference>
<protein>
    <submittedName>
        <fullName evidence="2">Uncharacterized protein</fullName>
    </submittedName>
</protein>